<organism evidence="2">
    <name type="scientific">uncultured Leptolyngbya sp</name>
    <dbReference type="NCBI Taxonomy" id="332963"/>
    <lineage>
        <taxon>Bacteria</taxon>
        <taxon>Bacillati</taxon>
        <taxon>Cyanobacteriota</taxon>
        <taxon>Cyanophyceae</taxon>
        <taxon>Leptolyngbyales</taxon>
        <taxon>Leptolyngbyaceae</taxon>
        <taxon>Leptolyngbya group</taxon>
        <taxon>Leptolyngbya</taxon>
        <taxon>environmental samples</taxon>
    </lineage>
</organism>
<feature type="transmembrane region" description="Helical" evidence="1">
    <location>
        <begin position="24"/>
        <end position="44"/>
    </location>
</feature>
<proteinExistence type="predicted"/>
<name>A0A6J4N843_9CYAN</name>
<accession>A0A6J4N843</accession>
<keyword evidence="1" id="KW-0812">Transmembrane</keyword>
<reference evidence="2" key="1">
    <citation type="submission" date="2020-02" db="EMBL/GenBank/DDBJ databases">
        <authorList>
            <person name="Meier V. D."/>
        </authorList>
    </citation>
    <scope>NUCLEOTIDE SEQUENCE</scope>
    <source>
        <strain evidence="2">AVDCRST_MAG94</strain>
    </source>
</reference>
<gene>
    <name evidence="2" type="ORF">AVDCRST_MAG94-4664</name>
</gene>
<sequence length="79" mass="8552">MGDCSAEFNAAATTKPRRAKKNPIALTGLVLSLLVLRCPLISVANDHLVLLVLDSLKTGTIAKSLIQQQFFFLSRLPVC</sequence>
<evidence type="ECO:0000313" key="2">
    <source>
        <dbReference type="EMBL" id="CAA9377728.1"/>
    </source>
</evidence>
<evidence type="ECO:0000256" key="1">
    <source>
        <dbReference type="SAM" id="Phobius"/>
    </source>
</evidence>
<protein>
    <submittedName>
        <fullName evidence="2">Uncharacterized protein</fullName>
    </submittedName>
</protein>
<keyword evidence="1" id="KW-1133">Transmembrane helix</keyword>
<keyword evidence="1" id="KW-0472">Membrane</keyword>
<dbReference type="EMBL" id="CADCTY010001604">
    <property type="protein sequence ID" value="CAA9377728.1"/>
    <property type="molecule type" value="Genomic_DNA"/>
</dbReference>
<dbReference type="AlphaFoldDB" id="A0A6J4N843"/>